<dbReference type="KEGG" id="ifn:GM661_17605"/>
<dbReference type="InterPro" id="IPR015168">
    <property type="entry name" value="SsuA/THI5"/>
</dbReference>
<evidence type="ECO:0000313" key="3">
    <source>
        <dbReference type="EMBL" id="QTL99638.1"/>
    </source>
</evidence>
<protein>
    <submittedName>
        <fullName evidence="3">ABC transporter substrate-binding protein</fullName>
    </submittedName>
</protein>
<dbReference type="PANTHER" id="PTHR30024">
    <property type="entry name" value="ALIPHATIC SULFONATES-BINDING PROTEIN-RELATED"/>
    <property type="match status" value="1"/>
</dbReference>
<organism evidence="3 4">
    <name type="scientific">Iocasia fonsfrigidae</name>
    <dbReference type="NCBI Taxonomy" id="2682810"/>
    <lineage>
        <taxon>Bacteria</taxon>
        <taxon>Bacillati</taxon>
        <taxon>Bacillota</taxon>
        <taxon>Clostridia</taxon>
        <taxon>Halanaerobiales</taxon>
        <taxon>Halanaerobiaceae</taxon>
        <taxon>Iocasia</taxon>
    </lineage>
</organism>
<reference evidence="3" key="1">
    <citation type="submission" date="2019-12" db="EMBL/GenBank/DDBJ databases">
        <authorList>
            <person name="zhang j."/>
            <person name="sun C.M."/>
        </authorList>
    </citation>
    <scope>NUCLEOTIDE SEQUENCE</scope>
    <source>
        <strain evidence="3">NS-1</strain>
    </source>
</reference>
<feature type="signal peptide" evidence="1">
    <location>
        <begin position="1"/>
        <end position="24"/>
    </location>
</feature>
<name>A0A8A7KIK6_9FIRM</name>
<dbReference type="Pfam" id="PF09084">
    <property type="entry name" value="NMT1"/>
    <property type="match status" value="1"/>
</dbReference>
<feature type="domain" description="SsuA/THI5-like" evidence="2">
    <location>
        <begin position="54"/>
        <end position="255"/>
    </location>
</feature>
<proteinExistence type="predicted"/>
<gene>
    <name evidence="3" type="ORF">GM661_17605</name>
</gene>
<dbReference type="Proteomes" id="UP000665020">
    <property type="component" value="Chromosome"/>
</dbReference>
<evidence type="ECO:0000259" key="2">
    <source>
        <dbReference type="Pfam" id="PF09084"/>
    </source>
</evidence>
<evidence type="ECO:0000256" key="1">
    <source>
        <dbReference type="SAM" id="SignalP"/>
    </source>
</evidence>
<dbReference type="Gene3D" id="3.40.190.10">
    <property type="entry name" value="Periplasmic binding protein-like II"/>
    <property type="match status" value="2"/>
</dbReference>
<feature type="chain" id="PRO_5039284398" evidence="1">
    <location>
        <begin position="25"/>
        <end position="317"/>
    </location>
</feature>
<dbReference type="EMBL" id="CP046640">
    <property type="protein sequence ID" value="QTL99638.1"/>
    <property type="molecule type" value="Genomic_DNA"/>
</dbReference>
<sequence length="317" mass="35672">MGRKKLFLVLSLLIVFVMTTAVNAEGIKKIKVQTPTTVGALPVLWMAEEGVLGEDIEIDVKISADHNRAISLIAKNEIDMMLTGVNVGAKVFNKGINIKLLNANIWAIDYVLTNGFEADTWEDLQGKTLSLPLLGGPLDFLVRYFLDKEGIASEEINLVYKPLQNGARTFMMGKLDAILLPEPLVTKILSNNDKASLSINIQDEWAKHHNGDGRIPFVGLFVSNNFLEENQQLTDSFNDYYKIGVNWVNNNPEEAAELAAKYYGMPAQLILKSFNRVKLDCYPVLEENKLIERYFRDIMTLYPEMIGGKLPDESFYF</sequence>
<dbReference type="RefSeq" id="WP_230867970.1">
    <property type="nucleotide sequence ID" value="NZ_CP046640.1"/>
</dbReference>
<keyword evidence="4" id="KW-1185">Reference proteome</keyword>
<accession>A0A8A7KIK6</accession>
<dbReference type="AlphaFoldDB" id="A0A8A7KIK6"/>
<dbReference type="PIRSF" id="PIRSF027386">
    <property type="entry name" value="UCP027386_ABC_sbc_TM0202"/>
    <property type="match status" value="1"/>
</dbReference>
<keyword evidence="1" id="KW-0732">Signal</keyword>
<dbReference type="SUPFAM" id="SSF53850">
    <property type="entry name" value="Periplasmic binding protein-like II"/>
    <property type="match status" value="1"/>
</dbReference>
<evidence type="ECO:0000313" key="4">
    <source>
        <dbReference type="Proteomes" id="UP000665020"/>
    </source>
</evidence>
<dbReference type="InterPro" id="IPR027024">
    <property type="entry name" value="UCP027386_ABC_sbc_TM0202"/>
</dbReference>
<dbReference type="PANTHER" id="PTHR30024:SF46">
    <property type="entry name" value="ABC TRANSPORTER, SUBSTRATE-BINDING LIPOPROTEIN"/>
    <property type="match status" value="1"/>
</dbReference>